<feature type="transmembrane region" description="Helical" evidence="1">
    <location>
        <begin position="146"/>
        <end position="164"/>
    </location>
</feature>
<keyword evidence="1" id="KW-0812">Transmembrane</keyword>
<evidence type="ECO:0000256" key="1">
    <source>
        <dbReference type="SAM" id="Phobius"/>
    </source>
</evidence>
<keyword evidence="1" id="KW-1133">Transmembrane helix</keyword>
<evidence type="ECO:0008006" key="4">
    <source>
        <dbReference type="Google" id="ProtNLM"/>
    </source>
</evidence>
<accession>A0ABS8HW70</accession>
<sequence>MKYCKWFLLVGVLLSYFITPYLPVSWGWENSLLEWLQVAILVLGLLLTCVWWEEARSAGDIPAARFLIGAIPLWLLMIGRELSWGRVFYPSGFHAIDGPSFLPLSQLPYGPFVNPLLVVIIVVWLCAVIKYGLYKIPYKLMQERRFPVTELVITIFAFISAELGERHLHLQNMEEFDECLAYLGLILTSFCVKNALRKTIQK</sequence>
<dbReference type="RefSeq" id="WP_229536306.1">
    <property type="nucleotide sequence ID" value="NZ_JAJHJB010000030.1"/>
</dbReference>
<feature type="transmembrane region" description="Helical" evidence="1">
    <location>
        <begin position="180"/>
        <end position="196"/>
    </location>
</feature>
<keyword evidence="1" id="KW-0472">Membrane</keyword>
<evidence type="ECO:0000313" key="3">
    <source>
        <dbReference type="Proteomes" id="UP001165492"/>
    </source>
</evidence>
<feature type="transmembrane region" description="Helical" evidence="1">
    <location>
        <begin position="112"/>
        <end position="134"/>
    </location>
</feature>
<evidence type="ECO:0000313" key="2">
    <source>
        <dbReference type="EMBL" id="MCC5467290.1"/>
    </source>
</evidence>
<feature type="transmembrane region" description="Helical" evidence="1">
    <location>
        <begin position="7"/>
        <end position="26"/>
    </location>
</feature>
<gene>
    <name evidence="2" type="ORF">LMF89_18305</name>
</gene>
<dbReference type="Proteomes" id="UP001165492">
    <property type="component" value="Unassembled WGS sequence"/>
</dbReference>
<dbReference type="EMBL" id="JAJHJB010000030">
    <property type="protein sequence ID" value="MCC5467290.1"/>
    <property type="molecule type" value="Genomic_DNA"/>
</dbReference>
<proteinExistence type="predicted"/>
<feature type="transmembrane region" description="Helical" evidence="1">
    <location>
        <begin position="64"/>
        <end position="82"/>
    </location>
</feature>
<reference evidence="2" key="1">
    <citation type="submission" date="2021-11" db="EMBL/GenBank/DDBJ databases">
        <title>Description of a new species Pelosinus isolated from the bottom sediments of Lake Baikal.</title>
        <authorList>
            <person name="Zakharyuk A."/>
        </authorList>
    </citation>
    <scope>NUCLEOTIDE SEQUENCE</scope>
    <source>
        <strain evidence="2">Bkl1</strain>
    </source>
</reference>
<name>A0ABS8HW70_9FIRM</name>
<protein>
    <recommendedName>
        <fullName evidence="4">Transmembrane protein</fullName>
    </recommendedName>
</protein>
<keyword evidence="3" id="KW-1185">Reference proteome</keyword>
<organism evidence="2 3">
    <name type="scientific">Pelosinus baikalensis</name>
    <dbReference type="NCBI Taxonomy" id="2892015"/>
    <lineage>
        <taxon>Bacteria</taxon>
        <taxon>Bacillati</taxon>
        <taxon>Bacillota</taxon>
        <taxon>Negativicutes</taxon>
        <taxon>Selenomonadales</taxon>
        <taxon>Sporomusaceae</taxon>
        <taxon>Pelosinus</taxon>
    </lineage>
</organism>
<comment type="caution">
    <text evidence="2">The sequence shown here is derived from an EMBL/GenBank/DDBJ whole genome shotgun (WGS) entry which is preliminary data.</text>
</comment>
<feature type="transmembrane region" description="Helical" evidence="1">
    <location>
        <begin position="32"/>
        <end position="52"/>
    </location>
</feature>